<dbReference type="AlphaFoldDB" id="A0A2R8C294"/>
<proteinExistence type="predicted"/>
<protein>
    <submittedName>
        <fullName evidence="1">Uncharacterized protein</fullName>
    </submittedName>
</protein>
<organism evidence="1 2">
    <name type="scientific">Palleronia abyssalis</name>
    <dbReference type="NCBI Taxonomy" id="1501240"/>
    <lineage>
        <taxon>Bacteria</taxon>
        <taxon>Pseudomonadati</taxon>
        <taxon>Pseudomonadota</taxon>
        <taxon>Alphaproteobacteria</taxon>
        <taxon>Rhodobacterales</taxon>
        <taxon>Roseobacteraceae</taxon>
        <taxon>Palleronia</taxon>
    </lineage>
</organism>
<sequence length="432" mass="47703">MSFVAVALRIRQEIENGSSNFQTLVPSDPEFWRLAYLTTTDAPVLAEFIEREVKPLIVAGTKAYGVKFYPEALRLCIHSSMATVIGNESLSADDFAKLADHVEQSGSMLSMLGFVEAMLARDDVSIALQERLAGIIDFFLNEPEEGRFKLLSNLFFFVSGRLSLSSDFDGSPVFGRRLVEFSHASFLEEILLSERVDATTAAFELAQRVARRAFVVGHLDAHSEARWMPEFATPHQLKAEFISRLSNAITSKKDSLKGTPMERYFKDGSDKLLSDRLRFPYSFLPGPLKGGVEQAASLPDDWKALIESELKKDPPGVGGFNALVNGGAVFKLPAEIVSLSVAALRRIDLATDNEENFSIGASVGGLARVAAVVRNAQLAEEIWQLTGRVLRRKPEALECEALFSLPTTLSAVYDGERRDKMACPNREVRFQS</sequence>
<keyword evidence="2" id="KW-1185">Reference proteome</keyword>
<dbReference type="RefSeq" id="WP_146190565.1">
    <property type="nucleotide sequence ID" value="NZ_ONZF01000034.1"/>
</dbReference>
<dbReference type="OrthoDB" id="8690404at2"/>
<dbReference type="Proteomes" id="UP000244912">
    <property type="component" value="Unassembled WGS sequence"/>
</dbReference>
<accession>A0A2R8C294</accession>
<name>A0A2R8C294_9RHOB</name>
<evidence type="ECO:0000313" key="2">
    <source>
        <dbReference type="Proteomes" id="UP000244912"/>
    </source>
</evidence>
<gene>
    <name evidence="1" type="ORF">PAA8504_04375</name>
</gene>
<dbReference type="EMBL" id="ONZF01000034">
    <property type="protein sequence ID" value="SPJ26510.1"/>
    <property type="molecule type" value="Genomic_DNA"/>
</dbReference>
<evidence type="ECO:0000313" key="1">
    <source>
        <dbReference type="EMBL" id="SPJ26510.1"/>
    </source>
</evidence>
<reference evidence="1 2" key="1">
    <citation type="submission" date="2018-03" db="EMBL/GenBank/DDBJ databases">
        <authorList>
            <person name="Keele B.F."/>
        </authorList>
    </citation>
    <scope>NUCLEOTIDE SEQUENCE [LARGE SCALE GENOMIC DNA]</scope>
    <source>
        <strain evidence="1 2">CECT 8504</strain>
    </source>
</reference>